<evidence type="ECO:0000256" key="5">
    <source>
        <dbReference type="ARBA" id="ARBA00023136"/>
    </source>
</evidence>
<keyword evidence="5 6" id="KW-0472">Membrane</keyword>
<keyword evidence="4 6" id="KW-1133">Transmembrane helix</keyword>
<evidence type="ECO:0000256" key="4">
    <source>
        <dbReference type="ARBA" id="ARBA00022989"/>
    </source>
</evidence>
<organism evidence="7 8">
    <name type="scientific">Aetokthonos hydrillicola Thurmond2011</name>
    <dbReference type="NCBI Taxonomy" id="2712845"/>
    <lineage>
        <taxon>Bacteria</taxon>
        <taxon>Bacillati</taxon>
        <taxon>Cyanobacteriota</taxon>
        <taxon>Cyanophyceae</taxon>
        <taxon>Nostocales</taxon>
        <taxon>Hapalosiphonaceae</taxon>
        <taxon>Aetokthonos</taxon>
    </lineage>
</organism>
<feature type="transmembrane region" description="Helical" evidence="6">
    <location>
        <begin position="145"/>
        <end position="164"/>
    </location>
</feature>
<evidence type="ECO:0000313" key="8">
    <source>
        <dbReference type="Proteomes" id="UP000667802"/>
    </source>
</evidence>
<dbReference type="PANTHER" id="PTHR43701:SF5">
    <property type="entry name" value="MEMBRANE TRANSPORTER PROTEIN-RELATED"/>
    <property type="match status" value="1"/>
</dbReference>
<name>A0AAP5M9W9_9CYAN</name>
<dbReference type="EMBL" id="JAALHA020000003">
    <property type="protein sequence ID" value="MDR9894874.1"/>
    <property type="molecule type" value="Genomic_DNA"/>
</dbReference>
<accession>A0AAP5M9W9</accession>
<keyword evidence="6" id="KW-1003">Cell membrane</keyword>
<sequence>MSTTEQSFEPEGQTPSRPMLYWSWWLPLFGLAWLAFFFSAFPQPLTLFQQNWALIFVGIAGAFIGNITAVGGGLVFVPAMIFVYHLPPVVALKIAIATQSFGMTSGAIGWLRRGVVSLDALKFTIPGLLIGSTISSLVIHPNALLVKGLFGPVSILIGLITLFLHQRHRHNEKHSIPDSAKIPLFIVSLIGGLITGWVAIGEGEVIAAFLMLAYKINSSRSIGLGVVLLSINSIYLAIIHNFFLGGIPWNFAAFTILGAVYGARLGPYISQWINPQILKIGFAAIAIIDGTIFLLQFLLMGTH</sequence>
<evidence type="ECO:0000256" key="3">
    <source>
        <dbReference type="ARBA" id="ARBA00022692"/>
    </source>
</evidence>
<evidence type="ECO:0000256" key="6">
    <source>
        <dbReference type="RuleBase" id="RU363041"/>
    </source>
</evidence>
<evidence type="ECO:0000256" key="2">
    <source>
        <dbReference type="ARBA" id="ARBA00009142"/>
    </source>
</evidence>
<dbReference type="InterPro" id="IPR051598">
    <property type="entry name" value="TSUP/Inactive_protease-like"/>
</dbReference>
<proteinExistence type="inferred from homology"/>
<gene>
    <name evidence="7" type="ORF">G7B40_009890</name>
</gene>
<dbReference type="GO" id="GO:0005886">
    <property type="term" value="C:plasma membrane"/>
    <property type="evidence" value="ECO:0007669"/>
    <property type="project" value="UniProtKB-SubCell"/>
</dbReference>
<feature type="transmembrane region" description="Helical" evidence="6">
    <location>
        <begin position="123"/>
        <end position="139"/>
    </location>
</feature>
<keyword evidence="3 6" id="KW-0812">Transmembrane</keyword>
<comment type="caution">
    <text evidence="7">The sequence shown here is derived from an EMBL/GenBank/DDBJ whole genome shotgun (WGS) entry which is preliminary data.</text>
</comment>
<feature type="transmembrane region" description="Helical" evidence="6">
    <location>
        <begin position="276"/>
        <end position="299"/>
    </location>
</feature>
<dbReference type="RefSeq" id="WP_208343649.1">
    <property type="nucleotide sequence ID" value="NZ_CAWQFN010000351.1"/>
</dbReference>
<keyword evidence="8" id="KW-1185">Reference proteome</keyword>
<protein>
    <recommendedName>
        <fullName evidence="6">Probable membrane transporter protein</fullName>
    </recommendedName>
</protein>
<reference evidence="8" key="1">
    <citation type="journal article" date="2021" name="Science">
        <title>Hunting the eagle killer: A cyanobacterial neurotoxin causes vacuolar myelinopathy.</title>
        <authorList>
            <person name="Breinlinger S."/>
            <person name="Phillips T.J."/>
            <person name="Haram B.N."/>
            <person name="Mares J."/>
            <person name="Martinez Yerena J.A."/>
            <person name="Hrouzek P."/>
            <person name="Sobotka R."/>
            <person name="Henderson W.M."/>
            <person name="Schmieder P."/>
            <person name="Williams S.M."/>
            <person name="Lauderdale J.D."/>
            <person name="Wilde H.D."/>
            <person name="Gerrin W."/>
            <person name="Kust A."/>
            <person name="Washington J.W."/>
            <person name="Wagner C."/>
            <person name="Geier B."/>
            <person name="Liebeke M."/>
            <person name="Enke H."/>
            <person name="Niedermeyer T.H.J."/>
            <person name="Wilde S.B."/>
        </authorList>
    </citation>
    <scope>NUCLEOTIDE SEQUENCE [LARGE SCALE GENOMIC DNA]</scope>
    <source>
        <strain evidence="8">Thurmond2011</strain>
    </source>
</reference>
<dbReference type="Pfam" id="PF01925">
    <property type="entry name" value="TauE"/>
    <property type="match status" value="1"/>
</dbReference>
<dbReference type="InterPro" id="IPR002781">
    <property type="entry name" value="TM_pro_TauE-like"/>
</dbReference>
<feature type="transmembrane region" description="Helical" evidence="6">
    <location>
        <begin position="222"/>
        <end position="244"/>
    </location>
</feature>
<feature type="transmembrane region" description="Helical" evidence="6">
    <location>
        <begin position="20"/>
        <end position="41"/>
    </location>
</feature>
<comment type="similarity">
    <text evidence="2 6">Belongs to the 4-toluene sulfonate uptake permease (TSUP) (TC 2.A.102) family.</text>
</comment>
<evidence type="ECO:0000313" key="7">
    <source>
        <dbReference type="EMBL" id="MDR9894874.1"/>
    </source>
</evidence>
<feature type="transmembrane region" description="Helical" evidence="6">
    <location>
        <begin position="53"/>
        <end position="84"/>
    </location>
</feature>
<dbReference type="Proteomes" id="UP000667802">
    <property type="component" value="Unassembled WGS sequence"/>
</dbReference>
<evidence type="ECO:0000256" key="1">
    <source>
        <dbReference type="ARBA" id="ARBA00004141"/>
    </source>
</evidence>
<feature type="transmembrane region" description="Helical" evidence="6">
    <location>
        <begin position="90"/>
        <end position="111"/>
    </location>
</feature>
<dbReference type="PANTHER" id="PTHR43701">
    <property type="entry name" value="MEMBRANE TRANSPORTER PROTEIN MJ0441-RELATED"/>
    <property type="match status" value="1"/>
</dbReference>
<feature type="transmembrane region" description="Helical" evidence="6">
    <location>
        <begin position="251"/>
        <end position="270"/>
    </location>
</feature>
<feature type="transmembrane region" description="Helical" evidence="6">
    <location>
        <begin position="184"/>
        <end position="210"/>
    </location>
</feature>
<dbReference type="AlphaFoldDB" id="A0AAP5M9W9"/>
<comment type="subcellular location">
    <subcellularLocation>
        <location evidence="6">Cell membrane</location>
        <topology evidence="6">Multi-pass membrane protein</topology>
    </subcellularLocation>
    <subcellularLocation>
        <location evidence="1">Membrane</location>
        <topology evidence="1">Multi-pass membrane protein</topology>
    </subcellularLocation>
</comment>